<feature type="domain" description="FAD-binding" evidence="1">
    <location>
        <begin position="6"/>
        <end position="161"/>
    </location>
</feature>
<dbReference type="InterPro" id="IPR036188">
    <property type="entry name" value="FAD/NAD-bd_sf"/>
</dbReference>
<dbReference type="InterPro" id="IPR002938">
    <property type="entry name" value="FAD-bd"/>
</dbReference>
<reference evidence="2 3" key="1">
    <citation type="submission" date="2022-01" db="EMBL/GenBank/DDBJ databases">
        <title>Desulfofustis limnae sp. nov., a novel mesophilic sulfate-reducing bacterium isolated from marsh soil.</title>
        <authorList>
            <person name="Watanabe M."/>
            <person name="Takahashi A."/>
            <person name="Kojima H."/>
            <person name="Fukui M."/>
        </authorList>
    </citation>
    <scope>NUCLEOTIDE SEQUENCE [LARGE SCALE GENOMIC DNA]</scope>
    <source>
        <strain evidence="2 3">PPLL</strain>
    </source>
</reference>
<dbReference type="Proteomes" id="UP000830055">
    <property type="component" value="Chromosome"/>
</dbReference>
<dbReference type="PANTHER" id="PTHR42685">
    <property type="entry name" value="GERANYLGERANYL DIPHOSPHATE REDUCTASE"/>
    <property type="match status" value="1"/>
</dbReference>
<sequence length="345" mass="37396">MSSSTEYDALIIGAGPGGLSCAAAAARAGMRVAVLERGAKPGRKVCAGGITGNGLLNRLPSALLEKTFCRQIIATPRRQVRIEADQPLIATVDRQRLGAYHAAQAATAGAEILFGARALRINGNHQVVYRTNGREKHLSGRFLVGADGSHSLVRAHLRVPTERIGIGITYYLDRDSDEMVWNFDARRFGCGYTWLFPHRDRLCVGAYSGYRHLPPRLLQKQLLMWLAETGLDIGRAELRADLVNHDFRGWRFGSCFLVGDAAGLASPLTGEGIFPAVASGEAVAAVMAGDESAGDELQRMLTKHRTHHIMLRLARLHPLVASFFAEAAAMLLQRGLLTAASFEMA</sequence>
<name>A0ABM7W8C1_9BACT</name>
<keyword evidence="3" id="KW-1185">Reference proteome</keyword>
<organism evidence="2 3">
    <name type="scientific">Desulfofustis limnaeus</name>
    <dbReference type="NCBI Taxonomy" id="2740163"/>
    <lineage>
        <taxon>Bacteria</taxon>
        <taxon>Pseudomonadati</taxon>
        <taxon>Thermodesulfobacteriota</taxon>
        <taxon>Desulfobulbia</taxon>
        <taxon>Desulfobulbales</taxon>
        <taxon>Desulfocapsaceae</taxon>
        <taxon>Desulfofustis</taxon>
    </lineage>
</organism>
<accession>A0ABM7W8C1</accession>
<protein>
    <submittedName>
        <fullName evidence="2">Geranylgeranyl reductase</fullName>
    </submittedName>
</protein>
<evidence type="ECO:0000313" key="3">
    <source>
        <dbReference type="Proteomes" id="UP000830055"/>
    </source>
</evidence>
<dbReference type="PANTHER" id="PTHR42685:SF22">
    <property type="entry name" value="CONDITIONED MEDIUM FACTOR RECEPTOR 1"/>
    <property type="match status" value="1"/>
</dbReference>
<proteinExistence type="predicted"/>
<dbReference type="EMBL" id="AP025516">
    <property type="protein sequence ID" value="BDD87198.1"/>
    <property type="molecule type" value="Genomic_DNA"/>
</dbReference>
<dbReference type="Pfam" id="PF01494">
    <property type="entry name" value="FAD_binding_3"/>
    <property type="match status" value="1"/>
</dbReference>
<dbReference type="PRINTS" id="PR00420">
    <property type="entry name" value="RNGMNOXGNASE"/>
</dbReference>
<dbReference type="Gene3D" id="3.50.50.60">
    <property type="entry name" value="FAD/NAD(P)-binding domain"/>
    <property type="match status" value="1"/>
</dbReference>
<dbReference type="SUPFAM" id="SSF51905">
    <property type="entry name" value="FAD/NAD(P)-binding domain"/>
    <property type="match status" value="1"/>
</dbReference>
<evidence type="ECO:0000313" key="2">
    <source>
        <dbReference type="EMBL" id="BDD87198.1"/>
    </source>
</evidence>
<dbReference type="RefSeq" id="WP_284154233.1">
    <property type="nucleotide sequence ID" value="NZ_AP025516.1"/>
</dbReference>
<gene>
    <name evidence="2" type="ORF">DPPLL_15630</name>
</gene>
<dbReference type="InterPro" id="IPR050407">
    <property type="entry name" value="Geranylgeranyl_reductase"/>
</dbReference>
<evidence type="ECO:0000259" key="1">
    <source>
        <dbReference type="Pfam" id="PF01494"/>
    </source>
</evidence>